<keyword evidence="10" id="KW-1133">Transmembrane helix</keyword>
<evidence type="ECO:0000256" key="4">
    <source>
        <dbReference type="ARBA" id="ARBA00007574"/>
    </source>
</evidence>
<evidence type="ECO:0000256" key="5">
    <source>
        <dbReference type="ARBA" id="ARBA00020453"/>
    </source>
</evidence>
<dbReference type="PANTHER" id="PTHR12939:SF4">
    <property type="entry name" value="GAMMA-SARCOGLYCAN"/>
    <property type="match status" value="1"/>
</dbReference>
<dbReference type="OrthoDB" id="5973998at2759"/>
<keyword evidence="9" id="KW-0735">Signal-anchor</keyword>
<keyword evidence="14" id="KW-0206">Cytoskeleton</keyword>
<evidence type="ECO:0000256" key="13">
    <source>
        <dbReference type="ARBA" id="ARBA00023180"/>
    </source>
</evidence>
<keyword evidence="11" id="KW-0472">Membrane</keyword>
<dbReference type="InterPro" id="IPR039972">
    <property type="entry name" value="Sarcoglycan_gamma/delta/zeta"/>
</dbReference>
<keyword evidence="8" id="KW-0812">Transmembrane</keyword>
<protein>
    <recommendedName>
        <fullName evidence="5">Gamma-sarcoglycan</fullName>
    </recommendedName>
</protein>
<keyword evidence="13" id="KW-0325">Glycoprotein</keyword>
<evidence type="ECO:0000256" key="10">
    <source>
        <dbReference type="ARBA" id="ARBA00022989"/>
    </source>
</evidence>
<dbReference type="AlphaFoldDB" id="A0A8B7TLS1"/>
<evidence type="ECO:0000313" key="15">
    <source>
        <dbReference type="RefSeq" id="XP_020007926.1"/>
    </source>
</evidence>
<dbReference type="InterPro" id="IPR006875">
    <property type="entry name" value="Sarcoglycan"/>
</dbReference>
<accession>A0A8B7TLS1</accession>
<comment type="function">
    <text evidence="1">Component of the sarcoglycan complex, a subcomplex of the dystrophin-glycoprotein complex which forms a link between the F-actin cytoskeleton and the extracellular matrix.</text>
</comment>
<dbReference type="GO" id="GO:0060047">
    <property type="term" value="P:heart contraction"/>
    <property type="evidence" value="ECO:0007669"/>
    <property type="project" value="TreeGrafter"/>
</dbReference>
<evidence type="ECO:0000256" key="14">
    <source>
        <dbReference type="ARBA" id="ARBA00023212"/>
    </source>
</evidence>
<dbReference type="Pfam" id="PF04790">
    <property type="entry name" value="Sarcoglycan_1"/>
    <property type="match status" value="1"/>
</dbReference>
<dbReference type="RefSeq" id="XP_020007926.1">
    <property type="nucleotide sequence ID" value="XM_020152337.1"/>
</dbReference>
<evidence type="ECO:0000256" key="9">
    <source>
        <dbReference type="ARBA" id="ARBA00022968"/>
    </source>
</evidence>
<dbReference type="GO" id="GO:0042383">
    <property type="term" value="C:sarcolemma"/>
    <property type="evidence" value="ECO:0007669"/>
    <property type="project" value="UniProtKB-SubCell"/>
</dbReference>
<sequence length="77" mass="8604">MCTRLGKFLAYLCPQMVQVQSQQFQIHSRDGKPLFTADDKEVVVGTDKLRVTGPEGALFEHSVETPLVTANPFPDLR</sequence>
<name>A0A8B7TLS1_CASCN</name>
<reference evidence="15" key="1">
    <citation type="submission" date="2025-08" db="UniProtKB">
        <authorList>
            <consortium name="RefSeq"/>
        </authorList>
    </citation>
    <scope>IDENTIFICATION</scope>
    <source>
        <tissue evidence="15">Leukocyte</tissue>
    </source>
</reference>
<evidence type="ECO:0000256" key="12">
    <source>
        <dbReference type="ARBA" id="ARBA00023157"/>
    </source>
</evidence>
<dbReference type="CTD" id="6445"/>
<keyword evidence="7" id="KW-0963">Cytoplasm</keyword>
<evidence type="ECO:0000256" key="6">
    <source>
        <dbReference type="ARBA" id="ARBA00022475"/>
    </source>
</evidence>
<keyword evidence="12" id="KW-1015">Disulfide bond</keyword>
<gene>
    <name evidence="15" type="primary">LOC109675680</name>
</gene>
<dbReference type="PANTHER" id="PTHR12939">
    <property type="entry name" value="SARCOGLYCAN"/>
    <property type="match status" value="1"/>
</dbReference>
<evidence type="ECO:0000256" key="3">
    <source>
        <dbReference type="ARBA" id="ARBA00004274"/>
    </source>
</evidence>
<evidence type="ECO:0000256" key="7">
    <source>
        <dbReference type="ARBA" id="ARBA00022490"/>
    </source>
</evidence>
<evidence type="ECO:0000256" key="11">
    <source>
        <dbReference type="ARBA" id="ARBA00023136"/>
    </source>
</evidence>
<dbReference type="GO" id="GO:0048738">
    <property type="term" value="P:cardiac muscle tissue development"/>
    <property type="evidence" value="ECO:0007669"/>
    <property type="project" value="TreeGrafter"/>
</dbReference>
<evidence type="ECO:0000256" key="1">
    <source>
        <dbReference type="ARBA" id="ARBA00002860"/>
    </source>
</evidence>
<organism evidence="15">
    <name type="scientific">Castor canadensis</name>
    <name type="common">American beaver</name>
    <dbReference type="NCBI Taxonomy" id="51338"/>
    <lineage>
        <taxon>Eukaryota</taxon>
        <taxon>Metazoa</taxon>
        <taxon>Chordata</taxon>
        <taxon>Craniata</taxon>
        <taxon>Vertebrata</taxon>
        <taxon>Euteleostomi</taxon>
        <taxon>Mammalia</taxon>
        <taxon>Eutheria</taxon>
        <taxon>Euarchontoglires</taxon>
        <taxon>Glires</taxon>
        <taxon>Rodentia</taxon>
        <taxon>Castorimorpha</taxon>
        <taxon>Castoridae</taxon>
        <taxon>Castor</taxon>
    </lineage>
</organism>
<dbReference type="GO" id="GO:0016012">
    <property type="term" value="C:sarcoglycan complex"/>
    <property type="evidence" value="ECO:0007669"/>
    <property type="project" value="InterPro"/>
</dbReference>
<proteinExistence type="inferred from homology"/>
<comment type="subcellular location">
    <subcellularLocation>
        <location evidence="3">Cell membrane</location>
        <location evidence="3">Sarcolemma</location>
        <topology evidence="3">Single-pass type II membrane protein</topology>
    </subcellularLocation>
    <subcellularLocation>
        <location evidence="2">Cytoplasm</location>
        <location evidence="2">Cytoskeleton</location>
    </subcellularLocation>
</comment>
<keyword evidence="6" id="KW-1003">Cell membrane</keyword>
<evidence type="ECO:0000256" key="8">
    <source>
        <dbReference type="ARBA" id="ARBA00022692"/>
    </source>
</evidence>
<comment type="similarity">
    <text evidence="4">Belongs to the sarcoglycan beta/delta/gamma/zeta family.</text>
</comment>
<dbReference type="GO" id="GO:0005856">
    <property type="term" value="C:cytoskeleton"/>
    <property type="evidence" value="ECO:0007669"/>
    <property type="project" value="UniProtKB-SubCell"/>
</dbReference>
<dbReference type="KEGG" id="ccan:109675680"/>
<evidence type="ECO:0000256" key="2">
    <source>
        <dbReference type="ARBA" id="ARBA00004245"/>
    </source>
</evidence>